<feature type="transmembrane region" description="Helical" evidence="7">
    <location>
        <begin position="269"/>
        <end position="288"/>
    </location>
</feature>
<dbReference type="PANTHER" id="PTHR23501:SF191">
    <property type="entry name" value="VACUOLAR BASIC AMINO ACID TRANSPORTER 4"/>
    <property type="match status" value="1"/>
</dbReference>
<dbReference type="PROSITE" id="PS00216">
    <property type="entry name" value="SUGAR_TRANSPORT_1"/>
    <property type="match status" value="1"/>
</dbReference>
<dbReference type="GO" id="GO:0022857">
    <property type="term" value="F:transmembrane transporter activity"/>
    <property type="evidence" value="ECO:0007669"/>
    <property type="project" value="InterPro"/>
</dbReference>
<evidence type="ECO:0000256" key="5">
    <source>
        <dbReference type="ARBA" id="ARBA00023136"/>
    </source>
</evidence>
<dbReference type="KEGG" id="kbs:EPA93_13350"/>
<accession>A0A4P6JQ93</accession>
<dbReference type="OrthoDB" id="146256at2"/>
<feature type="transmembrane region" description="Helical" evidence="7">
    <location>
        <begin position="163"/>
        <end position="182"/>
    </location>
</feature>
<evidence type="ECO:0000256" key="1">
    <source>
        <dbReference type="ARBA" id="ARBA00004651"/>
    </source>
</evidence>
<keyword evidence="5 7" id="KW-0472">Membrane</keyword>
<proteinExistence type="predicted"/>
<keyword evidence="3 7" id="KW-0812">Transmembrane</keyword>
<gene>
    <name evidence="9" type="ORF">EPA93_13350</name>
</gene>
<feature type="transmembrane region" description="Helical" evidence="7">
    <location>
        <begin position="102"/>
        <end position="121"/>
    </location>
</feature>
<feature type="transmembrane region" description="Helical" evidence="7">
    <location>
        <begin position="71"/>
        <end position="90"/>
    </location>
</feature>
<dbReference type="GO" id="GO:0005886">
    <property type="term" value="C:plasma membrane"/>
    <property type="evidence" value="ECO:0007669"/>
    <property type="project" value="UniProtKB-SubCell"/>
</dbReference>
<feature type="transmembrane region" description="Helical" evidence="7">
    <location>
        <begin position="308"/>
        <end position="333"/>
    </location>
</feature>
<feature type="transmembrane region" description="Helical" evidence="7">
    <location>
        <begin position="127"/>
        <end position="151"/>
    </location>
</feature>
<feature type="transmembrane region" description="Helical" evidence="7">
    <location>
        <begin position="202"/>
        <end position="221"/>
    </location>
</feature>
<dbReference type="InterPro" id="IPR011701">
    <property type="entry name" value="MFS"/>
</dbReference>
<feature type="transmembrane region" description="Helical" evidence="7">
    <location>
        <begin position="345"/>
        <end position="367"/>
    </location>
</feature>
<reference evidence="9 10" key="1">
    <citation type="submission" date="2019-01" db="EMBL/GenBank/DDBJ databases">
        <title>Ktedonosporobacter rubrisoli SCAWS-G2.</title>
        <authorList>
            <person name="Huang Y."/>
            <person name="Yan B."/>
        </authorList>
    </citation>
    <scope>NUCLEOTIDE SEQUENCE [LARGE SCALE GENOMIC DNA]</scope>
    <source>
        <strain evidence="9 10">SCAWS-G2</strain>
    </source>
</reference>
<feature type="transmembrane region" description="Helical" evidence="7">
    <location>
        <begin position="399"/>
        <end position="423"/>
    </location>
</feature>
<name>A0A4P6JQ93_KTERU</name>
<evidence type="ECO:0000256" key="2">
    <source>
        <dbReference type="ARBA" id="ARBA00022448"/>
    </source>
</evidence>
<dbReference type="Proteomes" id="UP000290365">
    <property type="component" value="Chromosome"/>
</dbReference>
<keyword evidence="4 7" id="KW-1133">Transmembrane helix</keyword>
<feature type="transmembrane region" description="Helical" evidence="7">
    <location>
        <begin position="374"/>
        <end position="393"/>
    </location>
</feature>
<dbReference type="InterPro" id="IPR020846">
    <property type="entry name" value="MFS_dom"/>
</dbReference>
<dbReference type="PRINTS" id="PR01036">
    <property type="entry name" value="TCRTETB"/>
</dbReference>
<feature type="transmembrane region" description="Helical" evidence="7">
    <location>
        <begin position="34"/>
        <end position="59"/>
    </location>
</feature>
<dbReference type="PROSITE" id="PS50850">
    <property type="entry name" value="MFS"/>
    <property type="match status" value="1"/>
</dbReference>
<dbReference type="Pfam" id="PF07690">
    <property type="entry name" value="MFS_1"/>
    <property type="match status" value="1"/>
</dbReference>
<dbReference type="InterPro" id="IPR036259">
    <property type="entry name" value="MFS_trans_sf"/>
</dbReference>
<comment type="subcellular location">
    <subcellularLocation>
        <location evidence="1">Cell membrane</location>
        <topology evidence="1">Multi-pass membrane protein</topology>
    </subcellularLocation>
</comment>
<keyword evidence="2" id="KW-0813">Transport</keyword>
<dbReference type="AlphaFoldDB" id="A0A4P6JQ93"/>
<protein>
    <recommendedName>
        <fullName evidence="6">MFS-type drug efflux transporter P55</fullName>
    </recommendedName>
</protein>
<keyword evidence="10" id="KW-1185">Reference proteome</keyword>
<dbReference type="EMBL" id="CP035758">
    <property type="protein sequence ID" value="QBD76936.1"/>
    <property type="molecule type" value="Genomic_DNA"/>
</dbReference>
<dbReference type="Gene3D" id="1.20.1250.20">
    <property type="entry name" value="MFS general substrate transporter like domains"/>
    <property type="match status" value="1"/>
</dbReference>
<dbReference type="PANTHER" id="PTHR23501">
    <property type="entry name" value="MAJOR FACILITATOR SUPERFAMILY"/>
    <property type="match status" value="1"/>
</dbReference>
<evidence type="ECO:0000313" key="10">
    <source>
        <dbReference type="Proteomes" id="UP000290365"/>
    </source>
</evidence>
<dbReference type="InterPro" id="IPR005829">
    <property type="entry name" value="Sugar_transporter_CS"/>
</dbReference>
<sequence>MEVKIRKEIAKMSSNTSTLSRAQGSSSRPSPSTLTIIMVALLLTAFLEALDNLIVTPALPRMASSLQGLDQYTWVVTAYLLAATATIPVAGKLSDQFGRKRFLLGGIILFLLGSGLAGISQTMEQLILFRALQGLGTGIGIGLVAIVVGDIFPPEQRASRQGLLGIVFGISQLCGPTIGGWLTDHGPLITGFVTENTRWRWLFYLNLPIGLIALLLLVIFLPSRFYVQQGESGGQQATSGRIDWIGAGLLVVATCSLLFGLSLESGWTSPQVIVLLLAAGFFYILFLIAERKAVEPIIPLALFRQPVFAVNALLALVQGMILIGVFIPLTLFLQGILALSPTGTGALFTALSVSLSIGATLAGAAISRLKRYQLTAIVGSAIMTLGIFLLMCMGQESNLFLVGLALVLIGLGAGSFFAIQMVVAQNTILQSQLGVGTGVVRYLSQLGLTLGAALMGVVVNGAFAQHAQTSLQATASARLQLAGMLQNGFALVLILSVITLLATFFLKDMPAERTTRHKQDRHSTIQ</sequence>
<evidence type="ECO:0000259" key="8">
    <source>
        <dbReference type="PROSITE" id="PS50850"/>
    </source>
</evidence>
<feature type="domain" description="Major facilitator superfamily (MFS) profile" evidence="8">
    <location>
        <begin position="37"/>
        <end position="511"/>
    </location>
</feature>
<feature type="transmembrane region" description="Helical" evidence="7">
    <location>
        <begin position="484"/>
        <end position="506"/>
    </location>
</feature>
<evidence type="ECO:0000256" key="4">
    <source>
        <dbReference type="ARBA" id="ARBA00022989"/>
    </source>
</evidence>
<feature type="transmembrane region" description="Helical" evidence="7">
    <location>
        <begin position="242"/>
        <end position="263"/>
    </location>
</feature>
<evidence type="ECO:0000256" key="3">
    <source>
        <dbReference type="ARBA" id="ARBA00022692"/>
    </source>
</evidence>
<evidence type="ECO:0000256" key="7">
    <source>
        <dbReference type="SAM" id="Phobius"/>
    </source>
</evidence>
<feature type="transmembrane region" description="Helical" evidence="7">
    <location>
        <begin position="443"/>
        <end position="464"/>
    </location>
</feature>
<evidence type="ECO:0000313" key="9">
    <source>
        <dbReference type="EMBL" id="QBD76936.1"/>
    </source>
</evidence>
<evidence type="ECO:0000256" key="6">
    <source>
        <dbReference type="ARBA" id="ARBA00044273"/>
    </source>
</evidence>
<dbReference type="Gene3D" id="1.20.1720.10">
    <property type="entry name" value="Multidrug resistance protein D"/>
    <property type="match status" value="1"/>
</dbReference>
<dbReference type="SUPFAM" id="SSF103473">
    <property type="entry name" value="MFS general substrate transporter"/>
    <property type="match status" value="1"/>
</dbReference>
<organism evidence="9 10">
    <name type="scientific">Ktedonosporobacter rubrisoli</name>
    <dbReference type="NCBI Taxonomy" id="2509675"/>
    <lineage>
        <taxon>Bacteria</taxon>
        <taxon>Bacillati</taxon>
        <taxon>Chloroflexota</taxon>
        <taxon>Ktedonobacteria</taxon>
        <taxon>Ktedonobacterales</taxon>
        <taxon>Ktedonosporobacteraceae</taxon>
        <taxon>Ktedonosporobacter</taxon>
    </lineage>
</organism>